<accession>L1JDP5</accession>
<dbReference type="GO" id="GO:0003677">
    <property type="term" value="F:DNA binding"/>
    <property type="evidence" value="ECO:0007669"/>
    <property type="project" value="InterPro"/>
</dbReference>
<dbReference type="GO" id="GO:0006273">
    <property type="term" value="P:lagging strand elongation"/>
    <property type="evidence" value="ECO:0007669"/>
    <property type="project" value="TreeGrafter"/>
</dbReference>
<dbReference type="HOGENOM" id="CLU_005138_4_2_1"/>
<keyword evidence="4" id="KW-0132">Cell division</keyword>
<evidence type="ECO:0000256" key="6">
    <source>
        <dbReference type="ARBA" id="ARBA00022741"/>
    </source>
</evidence>
<dbReference type="PaxDb" id="55529-EKX46417"/>
<dbReference type="GeneID" id="17303121"/>
<evidence type="ECO:0000313" key="18">
    <source>
        <dbReference type="EnsemblProtists" id="EKX46417"/>
    </source>
</evidence>
<evidence type="ECO:0000256" key="5">
    <source>
        <dbReference type="ARBA" id="ARBA00022705"/>
    </source>
</evidence>
<dbReference type="SUPFAM" id="SSF117018">
    <property type="entry name" value="ATP-dependent DNA ligase DNA-binding domain"/>
    <property type="match status" value="1"/>
</dbReference>
<dbReference type="GO" id="GO:0003910">
    <property type="term" value="F:DNA ligase (ATP) activity"/>
    <property type="evidence" value="ECO:0007669"/>
    <property type="project" value="UniProtKB-EC"/>
</dbReference>
<evidence type="ECO:0000256" key="14">
    <source>
        <dbReference type="RuleBase" id="RU000617"/>
    </source>
</evidence>
<keyword evidence="9 14" id="KW-0233">DNA recombination</keyword>
<evidence type="ECO:0000259" key="16">
    <source>
        <dbReference type="PROSITE" id="PS50160"/>
    </source>
</evidence>
<dbReference type="EC" id="6.5.1.1" evidence="14"/>
<dbReference type="InterPro" id="IPR012309">
    <property type="entry name" value="DNA_ligase_ATP-dep_C"/>
</dbReference>
<dbReference type="InterPro" id="IPR012310">
    <property type="entry name" value="DNA_ligase_ATP-dep_cent"/>
</dbReference>
<dbReference type="GO" id="GO:0051301">
    <property type="term" value="P:cell division"/>
    <property type="evidence" value="ECO:0007669"/>
    <property type="project" value="UniProtKB-KW"/>
</dbReference>
<dbReference type="PROSITE" id="PS00333">
    <property type="entry name" value="DNA_LIGASE_A2"/>
    <property type="match status" value="1"/>
</dbReference>
<evidence type="ECO:0000256" key="11">
    <source>
        <dbReference type="ARBA" id="ARBA00023242"/>
    </source>
</evidence>
<dbReference type="InterPro" id="IPR036599">
    <property type="entry name" value="DNA_ligase_N_sf"/>
</dbReference>
<keyword evidence="12" id="KW-0131">Cell cycle</keyword>
<evidence type="ECO:0000256" key="7">
    <source>
        <dbReference type="ARBA" id="ARBA00022763"/>
    </source>
</evidence>
<dbReference type="RefSeq" id="XP_005833397.1">
    <property type="nucleotide sequence ID" value="XM_005833340.1"/>
</dbReference>
<keyword evidence="10 14" id="KW-0234">DNA repair</keyword>
<comment type="subcellular location">
    <subcellularLocation>
        <location evidence="1">Nucleus</location>
    </subcellularLocation>
</comment>
<reference evidence="17 19" key="1">
    <citation type="journal article" date="2012" name="Nature">
        <title>Algal genomes reveal evolutionary mosaicism and the fate of nucleomorphs.</title>
        <authorList>
            <consortium name="DOE Joint Genome Institute"/>
            <person name="Curtis B.A."/>
            <person name="Tanifuji G."/>
            <person name="Burki F."/>
            <person name="Gruber A."/>
            <person name="Irimia M."/>
            <person name="Maruyama S."/>
            <person name="Arias M.C."/>
            <person name="Ball S.G."/>
            <person name="Gile G.H."/>
            <person name="Hirakawa Y."/>
            <person name="Hopkins J.F."/>
            <person name="Kuo A."/>
            <person name="Rensing S.A."/>
            <person name="Schmutz J."/>
            <person name="Symeonidi A."/>
            <person name="Elias M."/>
            <person name="Eveleigh R.J."/>
            <person name="Herman E.K."/>
            <person name="Klute M.J."/>
            <person name="Nakayama T."/>
            <person name="Obornik M."/>
            <person name="Reyes-Prieto A."/>
            <person name="Armbrust E.V."/>
            <person name="Aves S.J."/>
            <person name="Beiko R.G."/>
            <person name="Coutinho P."/>
            <person name="Dacks J.B."/>
            <person name="Durnford D.G."/>
            <person name="Fast N.M."/>
            <person name="Green B.R."/>
            <person name="Grisdale C.J."/>
            <person name="Hempel F."/>
            <person name="Henrissat B."/>
            <person name="Hoppner M.P."/>
            <person name="Ishida K."/>
            <person name="Kim E."/>
            <person name="Koreny L."/>
            <person name="Kroth P.G."/>
            <person name="Liu Y."/>
            <person name="Malik S.B."/>
            <person name="Maier U.G."/>
            <person name="McRose D."/>
            <person name="Mock T."/>
            <person name="Neilson J.A."/>
            <person name="Onodera N.T."/>
            <person name="Poole A.M."/>
            <person name="Pritham E.J."/>
            <person name="Richards T.A."/>
            <person name="Rocap G."/>
            <person name="Roy S.W."/>
            <person name="Sarai C."/>
            <person name="Schaack S."/>
            <person name="Shirato S."/>
            <person name="Slamovits C.H."/>
            <person name="Spencer D.F."/>
            <person name="Suzuki S."/>
            <person name="Worden A.Z."/>
            <person name="Zauner S."/>
            <person name="Barry K."/>
            <person name="Bell C."/>
            <person name="Bharti A.K."/>
            <person name="Crow J.A."/>
            <person name="Grimwood J."/>
            <person name="Kramer R."/>
            <person name="Lindquist E."/>
            <person name="Lucas S."/>
            <person name="Salamov A."/>
            <person name="McFadden G.I."/>
            <person name="Lane C.E."/>
            <person name="Keeling P.J."/>
            <person name="Gray M.W."/>
            <person name="Grigoriev I.V."/>
            <person name="Archibald J.M."/>
        </authorList>
    </citation>
    <scope>NUCLEOTIDE SEQUENCE</scope>
    <source>
        <strain evidence="17 19">CCMP2712</strain>
    </source>
</reference>
<dbReference type="OMA" id="WIKYKRD"/>
<dbReference type="FunFam" id="2.40.50.140:FF:000062">
    <property type="entry name" value="DNA ligase"/>
    <property type="match status" value="1"/>
</dbReference>
<dbReference type="InterPro" id="IPR012308">
    <property type="entry name" value="DNA_ligase_ATP-dep_N"/>
</dbReference>
<reference evidence="18" key="3">
    <citation type="submission" date="2015-06" db="UniProtKB">
        <authorList>
            <consortium name="EnsemblProtists"/>
        </authorList>
    </citation>
    <scope>IDENTIFICATION</scope>
</reference>
<dbReference type="Gene3D" id="2.40.50.140">
    <property type="entry name" value="Nucleic acid-binding proteins"/>
    <property type="match status" value="1"/>
</dbReference>
<evidence type="ECO:0000256" key="3">
    <source>
        <dbReference type="ARBA" id="ARBA00022598"/>
    </source>
</evidence>
<keyword evidence="6 14" id="KW-0547">Nucleotide-binding</keyword>
<evidence type="ECO:0000256" key="15">
    <source>
        <dbReference type="RuleBase" id="RU004196"/>
    </source>
</evidence>
<keyword evidence="5" id="KW-0235">DNA replication</keyword>
<dbReference type="eggNOG" id="KOG0967">
    <property type="taxonomic scope" value="Eukaryota"/>
</dbReference>
<name>L1JDP5_GUITC</name>
<comment type="similarity">
    <text evidence="2 15">Belongs to the ATP-dependent DNA ligase family.</text>
</comment>
<dbReference type="Gene3D" id="1.10.3260.10">
    <property type="entry name" value="DNA ligase, ATP-dependent, N-terminal domain"/>
    <property type="match status" value="1"/>
</dbReference>
<evidence type="ECO:0000256" key="9">
    <source>
        <dbReference type="ARBA" id="ARBA00023172"/>
    </source>
</evidence>
<dbReference type="SUPFAM" id="SSF56091">
    <property type="entry name" value="DNA ligase/mRNA capping enzyme, catalytic domain"/>
    <property type="match status" value="1"/>
</dbReference>
<comment type="catalytic activity">
    <reaction evidence="13 14">
        <text>ATP + (deoxyribonucleotide)n-3'-hydroxyl + 5'-phospho-(deoxyribonucleotide)m = (deoxyribonucleotide)n+m + AMP + diphosphate.</text>
        <dbReference type="EC" id="6.5.1.1"/>
    </reaction>
</comment>
<dbReference type="Pfam" id="PF01068">
    <property type="entry name" value="DNA_ligase_A_M"/>
    <property type="match status" value="1"/>
</dbReference>
<dbReference type="EMBL" id="JH992994">
    <property type="protein sequence ID" value="EKX46417.1"/>
    <property type="molecule type" value="Genomic_DNA"/>
</dbReference>
<evidence type="ECO:0000256" key="8">
    <source>
        <dbReference type="ARBA" id="ARBA00022840"/>
    </source>
</evidence>
<keyword evidence="11" id="KW-0539">Nucleus</keyword>
<protein>
    <recommendedName>
        <fullName evidence="14">DNA ligase</fullName>
        <ecNumber evidence="14">6.5.1.1</ecNumber>
    </recommendedName>
</protein>
<dbReference type="PANTHER" id="PTHR45674">
    <property type="entry name" value="DNA LIGASE 1/3 FAMILY MEMBER"/>
    <property type="match status" value="1"/>
</dbReference>
<keyword evidence="3 14" id="KW-0436">Ligase</keyword>
<evidence type="ECO:0000256" key="2">
    <source>
        <dbReference type="ARBA" id="ARBA00007572"/>
    </source>
</evidence>
<dbReference type="OrthoDB" id="206088at2759"/>
<dbReference type="GO" id="GO:0005739">
    <property type="term" value="C:mitochondrion"/>
    <property type="evidence" value="ECO:0007669"/>
    <property type="project" value="TreeGrafter"/>
</dbReference>
<dbReference type="InterPro" id="IPR012340">
    <property type="entry name" value="NA-bd_OB-fold"/>
</dbReference>
<evidence type="ECO:0000313" key="19">
    <source>
        <dbReference type="Proteomes" id="UP000011087"/>
    </source>
</evidence>
<evidence type="ECO:0000313" key="17">
    <source>
        <dbReference type="EMBL" id="EKX46417.1"/>
    </source>
</evidence>
<dbReference type="AlphaFoldDB" id="L1JDP5"/>
<gene>
    <name evidence="17" type="ORF">GUITHDRAFT_157730</name>
</gene>
<sequence>MLDTGKLSWKPGQPVPYSHLATMFEKVEKESKRLEIISLVTDCLRSVIETTPEDLLFCVYLCVNKLAPAHEGVELGIGDMILKKALAEATGRQVKDIQSDYDKVGDLGTVAMKSRSTQRVMFAAKSLTVQTLHKSLLQIAKMTGKDSGTLKKDKIKSLLVAAKGIETQFIVRHLQGKMRIGLAEQTVLVALAHSIALSVPQGTKPNKQILEKVSCPCFLNQLIDSLQAAETLREVYSQLPCYDKIVPVLLKEPINNLPLNCYLQPGIPVHPMLAHPTKGVSEVLDRFADQTFTCEYKYDGERGQIHMTPDGTVRIFSRNSEDNTSKYPDLIALMPKVIKEQTKSFILDAEVVAYDRETKKILPFQVLSTRKRKDANEDTITVQVCLFAFDILYYNGDPLIKRSFHERRELLKSTFTEVEGSFAFAKSRDASDTEEILAFLNDAVADSCEGLMVKTLFGDSSTYEPAQRSHKWLKVKKDYIDGMTDSLDLVPIGAFFGKGKRTGVYGAFLLACYNEETEDFEAICKIGTGISDTQLKEFYDAFEPIIISEPKSYYQYDDSPGLLPNVWFEPKIVWEVAAADLSISPKHKAAIGLVDESRGIALRFPRLVRVRDDKGPEQATSSTQVAAMYRNQAVIGQ</sequence>
<evidence type="ECO:0000256" key="10">
    <source>
        <dbReference type="ARBA" id="ARBA00023204"/>
    </source>
</evidence>
<dbReference type="GO" id="GO:0006310">
    <property type="term" value="P:DNA recombination"/>
    <property type="evidence" value="ECO:0007669"/>
    <property type="project" value="UniProtKB-KW"/>
</dbReference>
<dbReference type="InterPro" id="IPR016059">
    <property type="entry name" value="DNA_ligase_ATP-dep_CS"/>
</dbReference>
<dbReference type="EnsemblProtists" id="EKX46417">
    <property type="protein sequence ID" value="EKX46417"/>
    <property type="gene ID" value="GUITHDRAFT_157730"/>
</dbReference>
<dbReference type="PROSITE" id="PS00697">
    <property type="entry name" value="DNA_LIGASE_A1"/>
    <property type="match status" value="1"/>
</dbReference>
<dbReference type="FunFam" id="3.30.470.30:FF:000016">
    <property type="entry name" value="DNA ligase"/>
    <property type="match status" value="1"/>
</dbReference>
<dbReference type="GO" id="GO:0006281">
    <property type="term" value="P:DNA repair"/>
    <property type="evidence" value="ECO:0007669"/>
    <property type="project" value="UniProtKB-KW"/>
</dbReference>
<reference evidence="19" key="2">
    <citation type="submission" date="2012-11" db="EMBL/GenBank/DDBJ databases">
        <authorList>
            <person name="Kuo A."/>
            <person name="Curtis B.A."/>
            <person name="Tanifuji G."/>
            <person name="Burki F."/>
            <person name="Gruber A."/>
            <person name="Irimia M."/>
            <person name="Maruyama S."/>
            <person name="Arias M.C."/>
            <person name="Ball S.G."/>
            <person name="Gile G.H."/>
            <person name="Hirakawa Y."/>
            <person name="Hopkins J.F."/>
            <person name="Rensing S.A."/>
            <person name="Schmutz J."/>
            <person name="Symeonidi A."/>
            <person name="Elias M."/>
            <person name="Eveleigh R.J."/>
            <person name="Herman E.K."/>
            <person name="Klute M.J."/>
            <person name="Nakayama T."/>
            <person name="Obornik M."/>
            <person name="Reyes-Prieto A."/>
            <person name="Armbrust E.V."/>
            <person name="Aves S.J."/>
            <person name="Beiko R.G."/>
            <person name="Coutinho P."/>
            <person name="Dacks J.B."/>
            <person name="Durnford D.G."/>
            <person name="Fast N.M."/>
            <person name="Green B.R."/>
            <person name="Grisdale C."/>
            <person name="Hempe F."/>
            <person name="Henrissat B."/>
            <person name="Hoppner M.P."/>
            <person name="Ishida K.-I."/>
            <person name="Kim E."/>
            <person name="Koreny L."/>
            <person name="Kroth P.G."/>
            <person name="Liu Y."/>
            <person name="Malik S.-B."/>
            <person name="Maier U.G."/>
            <person name="McRose D."/>
            <person name="Mock T."/>
            <person name="Neilson J.A."/>
            <person name="Onodera N.T."/>
            <person name="Poole A.M."/>
            <person name="Pritham E.J."/>
            <person name="Richards T.A."/>
            <person name="Rocap G."/>
            <person name="Roy S.W."/>
            <person name="Sarai C."/>
            <person name="Schaack S."/>
            <person name="Shirato S."/>
            <person name="Slamovits C.H."/>
            <person name="Spencer D.F."/>
            <person name="Suzuki S."/>
            <person name="Worden A.Z."/>
            <person name="Zauner S."/>
            <person name="Barry K."/>
            <person name="Bell C."/>
            <person name="Bharti A.K."/>
            <person name="Crow J.A."/>
            <person name="Grimwood J."/>
            <person name="Kramer R."/>
            <person name="Lindquist E."/>
            <person name="Lucas S."/>
            <person name="Salamov A."/>
            <person name="McFadden G.I."/>
            <person name="Lane C.E."/>
            <person name="Keeling P.J."/>
            <person name="Gray M.W."/>
            <person name="Grigoriev I.V."/>
            <person name="Archibald J.M."/>
        </authorList>
    </citation>
    <scope>NUCLEOTIDE SEQUENCE</scope>
    <source>
        <strain evidence="19">CCMP2712</strain>
    </source>
</reference>
<evidence type="ECO:0000256" key="1">
    <source>
        <dbReference type="ARBA" id="ARBA00004123"/>
    </source>
</evidence>
<dbReference type="Proteomes" id="UP000011087">
    <property type="component" value="Unassembled WGS sequence"/>
</dbReference>
<feature type="domain" description="ATP-dependent DNA ligase family profile" evidence="16">
    <location>
        <begin position="377"/>
        <end position="514"/>
    </location>
</feature>
<dbReference type="CDD" id="cd07969">
    <property type="entry name" value="OBF_DNA_ligase_I"/>
    <property type="match status" value="1"/>
</dbReference>
<dbReference type="Gene3D" id="3.30.1490.70">
    <property type="match status" value="1"/>
</dbReference>
<dbReference type="Pfam" id="PF04679">
    <property type="entry name" value="DNA_ligase_A_C"/>
    <property type="match status" value="1"/>
</dbReference>
<dbReference type="Gene3D" id="3.30.470.30">
    <property type="entry name" value="DNA ligase/mRNA capping enzyme"/>
    <property type="match status" value="1"/>
</dbReference>
<evidence type="ECO:0000256" key="13">
    <source>
        <dbReference type="ARBA" id="ARBA00034003"/>
    </source>
</evidence>
<dbReference type="CDD" id="cd07900">
    <property type="entry name" value="Adenylation_DNA_ligase_I_Euk"/>
    <property type="match status" value="1"/>
</dbReference>
<evidence type="ECO:0000256" key="12">
    <source>
        <dbReference type="ARBA" id="ARBA00023306"/>
    </source>
</evidence>
<dbReference type="PROSITE" id="PS50160">
    <property type="entry name" value="DNA_LIGASE_A3"/>
    <property type="match status" value="1"/>
</dbReference>
<dbReference type="InterPro" id="IPR000977">
    <property type="entry name" value="DNA_ligase_ATP-dep"/>
</dbReference>
<dbReference type="FunFam" id="1.10.3260.10:FF:000001">
    <property type="entry name" value="DNA ligase"/>
    <property type="match status" value="1"/>
</dbReference>
<dbReference type="Pfam" id="PF04675">
    <property type="entry name" value="DNA_ligase_A_N"/>
    <property type="match status" value="1"/>
</dbReference>
<keyword evidence="19" id="KW-1185">Reference proteome</keyword>
<keyword evidence="8 14" id="KW-0067">ATP-binding</keyword>
<dbReference type="GO" id="GO:0005524">
    <property type="term" value="F:ATP binding"/>
    <property type="evidence" value="ECO:0007669"/>
    <property type="project" value="UniProtKB-KW"/>
</dbReference>
<evidence type="ECO:0000256" key="4">
    <source>
        <dbReference type="ARBA" id="ARBA00022618"/>
    </source>
</evidence>
<dbReference type="SUPFAM" id="SSF50249">
    <property type="entry name" value="Nucleic acid-binding proteins"/>
    <property type="match status" value="1"/>
</dbReference>
<organism evidence="17">
    <name type="scientific">Guillardia theta (strain CCMP2712)</name>
    <name type="common">Cryptophyte</name>
    <dbReference type="NCBI Taxonomy" id="905079"/>
    <lineage>
        <taxon>Eukaryota</taxon>
        <taxon>Cryptophyceae</taxon>
        <taxon>Pyrenomonadales</taxon>
        <taxon>Geminigeraceae</taxon>
        <taxon>Guillardia</taxon>
    </lineage>
</organism>
<dbReference type="GO" id="GO:0005634">
    <property type="term" value="C:nucleus"/>
    <property type="evidence" value="ECO:0007669"/>
    <property type="project" value="UniProtKB-SubCell"/>
</dbReference>
<dbReference type="InterPro" id="IPR050191">
    <property type="entry name" value="ATP-dep_DNA_ligase"/>
</dbReference>
<dbReference type="STRING" id="905079.L1JDP5"/>
<proteinExistence type="inferred from homology"/>
<dbReference type="NCBIfam" id="TIGR00574">
    <property type="entry name" value="dnl1"/>
    <property type="match status" value="1"/>
</dbReference>
<dbReference type="PANTHER" id="PTHR45674:SF4">
    <property type="entry name" value="DNA LIGASE 1"/>
    <property type="match status" value="1"/>
</dbReference>
<dbReference type="KEGG" id="gtt:GUITHDRAFT_157730"/>
<dbReference type="GO" id="GO:0071897">
    <property type="term" value="P:DNA biosynthetic process"/>
    <property type="evidence" value="ECO:0007669"/>
    <property type="project" value="InterPro"/>
</dbReference>
<keyword evidence="7 14" id="KW-0227">DNA damage</keyword>